<name>A0A2T3NR15_9GAMM</name>
<reference evidence="1 2" key="1">
    <citation type="submission" date="2018-01" db="EMBL/GenBank/DDBJ databases">
        <title>Whole genome sequencing of Histamine producing bacteria.</title>
        <authorList>
            <person name="Butler K."/>
        </authorList>
    </citation>
    <scope>NUCLEOTIDE SEQUENCE [LARGE SCALE GENOMIC DNA]</scope>
    <source>
        <strain evidence="1 2">DSM 24669</strain>
    </source>
</reference>
<protein>
    <submittedName>
        <fullName evidence="1">Uncharacterized protein</fullName>
    </submittedName>
</protein>
<keyword evidence="2" id="KW-1185">Reference proteome</keyword>
<accession>A0A2T3NR15</accession>
<gene>
    <name evidence="1" type="ORF">C9I94_24440</name>
</gene>
<dbReference type="Pfam" id="PF18928">
    <property type="entry name" value="DUF5677"/>
    <property type="match status" value="1"/>
</dbReference>
<dbReference type="AlphaFoldDB" id="A0A2T3NR15"/>
<evidence type="ECO:0000313" key="2">
    <source>
        <dbReference type="Proteomes" id="UP000240481"/>
    </source>
</evidence>
<dbReference type="Proteomes" id="UP000240481">
    <property type="component" value="Unassembled WGS sequence"/>
</dbReference>
<organism evidence="1 2">
    <name type="scientific">Photobacterium swingsii</name>
    <dbReference type="NCBI Taxonomy" id="680026"/>
    <lineage>
        <taxon>Bacteria</taxon>
        <taxon>Pseudomonadati</taxon>
        <taxon>Pseudomonadota</taxon>
        <taxon>Gammaproteobacteria</taxon>
        <taxon>Vibrionales</taxon>
        <taxon>Vibrionaceae</taxon>
        <taxon>Photobacterium</taxon>
    </lineage>
</organism>
<dbReference type="OrthoDB" id="7064732at2"/>
<dbReference type="RefSeq" id="WP_048901089.1">
    <property type="nucleotide sequence ID" value="NZ_AP024853.1"/>
</dbReference>
<comment type="caution">
    <text evidence="1">The sequence shown here is derived from an EMBL/GenBank/DDBJ whole genome shotgun (WGS) entry which is preliminary data.</text>
</comment>
<proteinExistence type="predicted"/>
<dbReference type="InterPro" id="IPR043733">
    <property type="entry name" value="DUF5677"/>
</dbReference>
<dbReference type="EMBL" id="PYLZ01000026">
    <property type="protein sequence ID" value="PSW18657.1"/>
    <property type="molecule type" value="Genomic_DNA"/>
</dbReference>
<evidence type="ECO:0000313" key="1">
    <source>
        <dbReference type="EMBL" id="PSW18657.1"/>
    </source>
</evidence>
<sequence>MKEILSEAITFSLKNVSNFEFKDRDEKQVYSVAIYCSIIELAQSFFTLIDTRNSTGSLSIYRTFLENYIDLKNLKLHESYENELAFQNLVSMKESLEAAKKGNVFLTPLKKHAKEKLPELRADIKRLKTIDDKPLSIFKKFKLAGMTSEYLGFYPKLCAEAHSSVSAILDRHIEVNKINDSLDISIFKEKPEDEYYYYLCNMAQHLLDAGVILCQILADERINQFVEQRDLVKVKVEKYT</sequence>